<evidence type="ECO:0000313" key="2">
    <source>
        <dbReference type="Proteomes" id="UP000197269"/>
    </source>
</evidence>
<accession>A0A246DKP1</accession>
<dbReference type="Proteomes" id="UP000197269">
    <property type="component" value="Unassembled WGS sequence"/>
</dbReference>
<reference evidence="1 2" key="1">
    <citation type="submission" date="2017-03" db="EMBL/GenBank/DDBJ databases">
        <title>Genome of strain Rhizobium sp. CNPSo 668.</title>
        <authorList>
            <person name="Ribeiro R."/>
        </authorList>
    </citation>
    <scope>NUCLEOTIDE SEQUENCE [LARGE SCALE GENOMIC DNA]</scope>
    <source>
        <strain evidence="1 2">CNPSo 668</strain>
    </source>
</reference>
<name>A0A246DKP1_9HYPH</name>
<gene>
    <name evidence="1" type="ORF">B5E41_30340</name>
</gene>
<dbReference type="EMBL" id="MXPU01000042">
    <property type="protein sequence ID" value="OWO89544.1"/>
    <property type="molecule type" value="Genomic_DNA"/>
</dbReference>
<organism evidence="1 2">
    <name type="scientific">Rhizobium esperanzae</name>
    <dbReference type="NCBI Taxonomy" id="1967781"/>
    <lineage>
        <taxon>Bacteria</taxon>
        <taxon>Pseudomonadati</taxon>
        <taxon>Pseudomonadota</taxon>
        <taxon>Alphaproteobacteria</taxon>
        <taxon>Hyphomicrobiales</taxon>
        <taxon>Rhizobiaceae</taxon>
        <taxon>Rhizobium/Agrobacterium group</taxon>
        <taxon>Rhizobium</taxon>
    </lineage>
</organism>
<dbReference type="RefSeq" id="WP_088397265.1">
    <property type="nucleotide sequence ID" value="NZ_MXPU01000042.1"/>
</dbReference>
<evidence type="ECO:0000313" key="1">
    <source>
        <dbReference type="EMBL" id="OWO89544.1"/>
    </source>
</evidence>
<comment type="caution">
    <text evidence="1">The sequence shown here is derived from an EMBL/GenBank/DDBJ whole genome shotgun (WGS) entry which is preliminary data.</text>
</comment>
<sequence>MFDFSRKGMLPKRGYERVRIEFERIHWRASADGWIEGRVWSGGPSYELSENRATFTSTTVIAIDDVPDQELAERFCEEVARIWQFPIVLFDEDAKEAA</sequence>
<proteinExistence type="predicted"/>
<dbReference type="AlphaFoldDB" id="A0A246DKP1"/>
<protein>
    <submittedName>
        <fullName evidence="1">Uncharacterized protein</fullName>
    </submittedName>
</protein>